<dbReference type="PANTHER" id="PTHR35005:SF1">
    <property type="entry name" value="2-AMINO-5-FORMYLAMINO-6-RIBOSYLAMINOPYRIMIDIN-4(3H)-ONE 5'-MONOPHOSPHATE DEFORMYLASE"/>
    <property type="match status" value="1"/>
</dbReference>
<accession>A0A7M4DFJ9</accession>
<comment type="cofactor">
    <cofactor evidence="1">
        <name>Zn(2+)</name>
        <dbReference type="ChEBI" id="CHEBI:29105"/>
    </cofactor>
</comment>
<dbReference type="PANTHER" id="PTHR35005">
    <property type="entry name" value="3-DEHYDRO-SCYLLO-INOSOSE HYDROLASE"/>
    <property type="match status" value="1"/>
</dbReference>
<dbReference type="EMBL" id="CACRYJ010000014">
    <property type="protein sequence ID" value="VZO35692.1"/>
    <property type="molecule type" value="Genomic_DNA"/>
</dbReference>
<protein>
    <submittedName>
        <fullName evidence="6">Creatinine amidohydrolase</fullName>
        <ecNumber evidence="6">3.5.2.10</ecNumber>
    </submittedName>
</protein>
<comment type="caution">
    <text evidence="6">The sequence shown here is derived from an EMBL/GenBank/DDBJ whole genome shotgun (WGS) entry which is preliminary data.</text>
</comment>
<evidence type="ECO:0000313" key="7">
    <source>
        <dbReference type="Proteomes" id="UP000419743"/>
    </source>
</evidence>
<dbReference type="InterPro" id="IPR024087">
    <property type="entry name" value="Creatininase-like_sf"/>
</dbReference>
<dbReference type="GO" id="GO:0046872">
    <property type="term" value="F:metal ion binding"/>
    <property type="evidence" value="ECO:0007669"/>
    <property type="project" value="UniProtKB-KW"/>
</dbReference>
<dbReference type="Gene3D" id="3.40.50.10310">
    <property type="entry name" value="Creatininase"/>
    <property type="match status" value="1"/>
</dbReference>
<dbReference type="GO" id="GO:0009231">
    <property type="term" value="P:riboflavin biosynthetic process"/>
    <property type="evidence" value="ECO:0007669"/>
    <property type="project" value="TreeGrafter"/>
</dbReference>
<dbReference type="GO" id="GO:0016811">
    <property type="term" value="F:hydrolase activity, acting on carbon-nitrogen (but not peptide) bonds, in linear amides"/>
    <property type="evidence" value="ECO:0007669"/>
    <property type="project" value="TreeGrafter"/>
</dbReference>
<evidence type="ECO:0000256" key="3">
    <source>
        <dbReference type="ARBA" id="ARBA00022801"/>
    </source>
</evidence>
<comment type="similarity">
    <text evidence="5">Belongs to the creatininase superfamily.</text>
</comment>
<dbReference type="SUPFAM" id="SSF102215">
    <property type="entry name" value="Creatininase"/>
    <property type="match status" value="1"/>
</dbReference>
<keyword evidence="2" id="KW-0479">Metal-binding</keyword>
<sequence length="267" mass="27461">MNTPPHATTPVHFDRLTRTELADLAPRALAVIPMGSTEQHGPHLPSGTDTRIITEIAHRATVLVGDRVPVVVLPTLPFGVAGHHVPFGATGSVSHAVYLDMLTELGQSLVGSGFGRLMFLNGHGGNDPAVQTVGARLVTECALPVSVAATSYWTAAGPLLAEFSDILGPTPGHAGTFETSCMLAIDPASVRLDRLPDPEPAREPLADAGLSGAVVSRAGIWMASDGRTDSAAGAHAGLGDRALTVIAEAVADLMVTFHASTPVGTGR</sequence>
<keyword evidence="4" id="KW-0862">Zinc</keyword>
<keyword evidence="7" id="KW-1185">Reference proteome</keyword>
<evidence type="ECO:0000256" key="1">
    <source>
        <dbReference type="ARBA" id="ARBA00001947"/>
    </source>
</evidence>
<dbReference type="EC" id="3.5.2.10" evidence="6"/>
<keyword evidence="3 6" id="KW-0378">Hydrolase</keyword>
<organism evidence="6 7">
    <name type="scientific">Occultella aeris</name>
    <dbReference type="NCBI Taxonomy" id="2761496"/>
    <lineage>
        <taxon>Bacteria</taxon>
        <taxon>Bacillati</taxon>
        <taxon>Actinomycetota</taxon>
        <taxon>Actinomycetes</taxon>
        <taxon>Micrococcales</taxon>
        <taxon>Ruaniaceae</taxon>
        <taxon>Occultella</taxon>
    </lineage>
</organism>
<dbReference type="InterPro" id="IPR003785">
    <property type="entry name" value="Creatininase/forma_Hydrolase"/>
</dbReference>
<dbReference type="GO" id="GO:0047789">
    <property type="term" value="F:creatininase activity"/>
    <property type="evidence" value="ECO:0007669"/>
    <property type="project" value="UniProtKB-EC"/>
</dbReference>
<evidence type="ECO:0000313" key="6">
    <source>
        <dbReference type="EMBL" id="VZO35692.1"/>
    </source>
</evidence>
<evidence type="ECO:0000256" key="4">
    <source>
        <dbReference type="ARBA" id="ARBA00022833"/>
    </source>
</evidence>
<dbReference type="Pfam" id="PF02633">
    <property type="entry name" value="Creatininase"/>
    <property type="match status" value="1"/>
</dbReference>
<name>A0A7M4DFJ9_9MICO</name>
<gene>
    <name evidence="6" type="primary">crnA_1</name>
    <name evidence="6" type="ORF">HALOF300_00890</name>
</gene>
<dbReference type="RefSeq" id="WP_156739646.1">
    <property type="nucleotide sequence ID" value="NZ_CACRYJ010000014.1"/>
</dbReference>
<evidence type="ECO:0000256" key="2">
    <source>
        <dbReference type="ARBA" id="ARBA00022723"/>
    </source>
</evidence>
<reference evidence="6 7" key="1">
    <citation type="submission" date="2019-11" db="EMBL/GenBank/DDBJ databases">
        <authorList>
            <person name="Criscuolo A."/>
        </authorList>
    </citation>
    <scope>NUCLEOTIDE SEQUENCE [LARGE SCALE GENOMIC DNA]</scope>
    <source>
        <strain evidence="6">CIP111667</strain>
    </source>
</reference>
<dbReference type="Proteomes" id="UP000419743">
    <property type="component" value="Unassembled WGS sequence"/>
</dbReference>
<evidence type="ECO:0000256" key="5">
    <source>
        <dbReference type="ARBA" id="ARBA00024029"/>
    </source>
</evidence>
<proteinExistence type="inferred from homology"/>
<dbReference type="AlphaFoldDB" id="A0A7M4DFJ9"/>